<dbReference type="Proteomes" id="UP000703038">
    <property type="component" value="Unassembled WGS sequence"/>
</dbReference>
<evidence type="ECO:0000256" key="3">
    <source>
        <dbReference type="RuleBase" id="RU361153"/>
    </source>
</evidence>
<evidence type="ECO:0000256" key="1">
    <source>
        <dbReference type="ARBA" id="ARBA00022801"/>
    </source>
</evidence>
<dbReference type="InterPro" id="IPR001547">
    <property type="entry name" value="Glyco_hydro_5"/>
</dbReference>
<evidence type="ECO:0000313" key="5">
    <source>
        <dbReference type="EMBL" id="MBM7413736.1"/>
    </source>
</evidence>
<reference evidence="5 6" key="1">
    <citation type="submission" date="2021-01" db="EMBL/GenBank/DDBJ databases">
        <title>Genomics of switchgrass bacterial isolates.</title>
        <authorList>
            <person name="Shade A."/>
        </authorList>
    </citation>
    <scope>NUCLEOTIDE SEQUENCE [LARGE SCALE GENOMIC DNA]</scope>
    <source>
        <strain evidence="5 6">PvP111</strain>
    </source>
</reference>
<dbReference type="InterPro" id="IPR017853">
    <property type="entry name" value="GH"/>
</dbReference>
<sequence>MSGAAVLLVLVGVPAPASGVPSGEVPRCVAESDGVRVGGSPGGSFGFLSDEDLGRELDIAKNAGMFSVRIDIDWSVVEPQPGRRDWSSTDRVVDAIVARGMCPYAIVTYAPAWARVATARDQPYARPASPDAFGAFAALAAERYRDRIVLWEVWNEPNITTFFTPLPDPTVYALMLRATYRAIKKVQPEALVLAGGMAPAVNNGTNISPTAFLSSLYTLGANRYFDAFNVHPYTWPFLPNDLSTAPWNTAMAMWSMHDVMSAEGDGDKQIWITEMGAPTGTNANAMSEEGQAESIGIMLNALLGNSWLGPAYVYSMRDSGNDRSDTEQNFGMVRRDFSPKPALAEITEFTAEHSG</sequence>
<comment type="similarity">
    <text evidence="3">Belongs to the glycosyl hydrolase 5 (cellulase A) family.</text>
</comment>
<dbReference type="PANTHER" id="PTHR12631">
    <property type="entry name" value="ALPHA-L-IDURONIDASE"/>
    <property type="match status" value="1"/>
</dbReference>
<dbReference type="InterPro" id="IPR051923">
    <property type="entry name" value="Glycosyl_Hydrolase_39"/>
</dbReference>
<gene>
    <name evidence="5" type="ORF">JOE42_000469</name>
</gene>
<protein>
    <recommendedName>
        <fullName evidence="4">Glycoside hydrolase family 5 domain-containing protein</fullName>
    </recommendedName>
</protein>
<keyword evidence="2 3" id="KW-0326">Glycosidase</keyword>
<evidence type="ECO:0000313" key="6">
    <source>
        <dbReference type="Proteomes" id="UP000703038"/>
    </source>
</evidence>
<evidence type="ECO:0000256" key="2">
    <source>
        <dbReference type="ARBA" id="ARBA00023295"/>
    </source>
</evidence>
<dbReference type="Gene3D" id="3.20.20.80">
    <property type="entry name" value="Glycosidases"/>
    <property type="match status" value="1"/>
</dbReference>
<keyword evidence="6" id="KW-1185">Reference proteome</keyword>
<dbReference type="PANTHER" id="PTHR12631:SF10">
    <property type="entry name" value="BETA-XYLOSIDASE-LIKE PROTEIN-RELATED"/>
    <property type="match status" value="1"/>
</dbReference>
<dbReference type="EMBL" id="JAFBBK010000001">
    <property type="protein sequence ID" value="MBM7413736.1"/>
    <property type="molecule type" value="Genomic_DNA"/>
</dbReference>
<name>A0ABS2KPS3_9NOCA</name>
<dbReference type="RefSeq" id="WP_307806130.1">
    <property type="nucleotide sequence ID" value="NZ_JAFBBK010000001.1"/>
</dbReference>
<accession>A0ABS2KPS3</accession>
<dbReference type="SUPFAM" id="SSF51445">
    <property type="entry name" value="(Trans)glycosidases"/>
    <property type="match status" value="1"/>
</dbReference>
<evidence type="ECO:0000259" key="4">
    <source>
        <dbReference type="Pfam" id="PF00150"/>
    </source>
</evidence>
<organism evidence="5 6">
    <name type="scientific">Rhodococcoides corynebacterioides</name>
    <dbReference type="NCBI Taxonomy" id="53972"/>
    <lineage>
        <taxon>Bacteria</taxon>
        <taxon>Bacillati</taxon>
        <taxon>Actinomycetota</taxon>
        <taxon>Actinomycetes</taxon>
        <taxon>Mycobacteriales</taxon>
        <taxon>Nocardiaceae</taxon>
        <taxon>Rhodococcoides</taxon>
    </lineage>
</organism>
<keyword evidence="1 3" id="KW-0378">Hydrolase</keyword>
<proteinExistence type="inferred from homology"/>
<dbReference type="Pfam" id="PF00150">
    <property type="entry name" value="Cellulase"/>
    <property type="match status" value="1"/>
</dbReference>
<comment type="caution">
    <text evidence="5">The sequence shown here is derived from an EMBL/GenBank/DDBJ whole genome shotgun (WGS) entry which is preliminary data.</text>
</comment>
<feature type="domain" description="Glycoside hydrolase family 5" evidence="4">
    <location>
        <begin position="58"/>
        <end position="286"/>
    </location>
</feature>